<dbReference type="GO" id="GO:0005975">
    <property type="term" value="P:carbohydrate metabolic process"/>
    <property type="evidence" value="ECO:0007669"/>
    <property type="project" value="InterPro"/>
</dbReference>
<keyword evidence="2" id="KW-0472">Membrane</keyword>
<dbReference type="CDD" id="cd00551">
    <property type="entry name" value="AmyAc_family"/>
    <property type="match status" value="1"/>
</dbReference>
<accession>A0A8S1CBT9</accession>
<evidence type="ECO:0000256" key="2">
    <source>
        <dbReference type="SAM" id="Phobius"/>
    </source>
</evidence>
<feature type="region of interest" description="Disordered" evidence="1">
    <location>
        <begin position="92"/>
        <end position="113"/>
    </location>
</feature>
<keyword evidence="2" id="KW-1133">Transmembrane helix</keyword>
<protein>
    <recommendedName>
        <fullName evidence="3">Glycosyl hydrolase family 13 catalytic domain-containing protein</fullName>
    </recommendedName>
</protein>
<dbReference type="Pfam" id="PF00128">
    <property type="entry name" value="Alpha-amylase"/>
    <property type="match status" value="1"/>
</dbReference>
<feature type="transmembrane region" description="Helical" evidence="2">
    <location>
        <begin position="178"/>
        <end position="198"/>
    </location>
</feature>
<feature type="compositionally biased region" description="Low complexity" evidence="1">
    <location>
        <begin position="95"/>
        <end position="110"/>
    </location>
</feature>
<dbReference type="SMART" id="SM00642">
    <property type="entry name" value="Aamy"/>
    <property type="match status" value="1"/>
</dbReference>
<name>A0A8S1CBT9_9INSE</name>
<dbReference type="InterPro" id="IPR017853">
    <property type="entry name" value="GH"/>
</dbReference>
<evidence type="ECO:0000313" key="5">
    <source>
        <dbReference type="Proteomes" id="UP000494165"/>
    </source>
</evidence>
<dbReference type="InterPro" id="IPR006047">
    <property type="entry name" value="GH13_cat_dom"/>
</dbReference>
<evidence type="ECO:0000313" key="4">
    <source>
        <dbReference type="EMBL" id="CAB3365556.1"/>
    </source>
</evidence>
<dbReference type="Proteomes" id="UP000494165">
    <property type="component" value="Unassembled WGS sequence"/>
</dbReference>
<dbReference type="PANTHER" id="PTHR10357:SF225">
    <property type="entry name" value="MALTASE 1-LIKE PROTEIN"/>
    <property type="match status" value="1"/>
</dbReference>
<keyword evidence="5" id="KW-1185">Reference proteome</keyword>
<keyword evidence="2" id="KW-0812">Transmembrane</keyword>
<proteinExistence type="predicted"/>
<dbReference type="AlphaFoldDB" id="A0A8S1CBT9"/>
<feature type="domain" description="Glycosyl hydrolase family 13 catalytic" evidence="3">
    <location>
        <begin position="216"/>
        <end position="476"/>
    </location>
</feature>
<dbReference type="EMBL" id="CADEPI010000021">
    <property type="protein sequence ID" value="CAB3365556.1"/>
    <property type="molecule type" value="Genomic_DNA"/>
</dbReference>
<reference evidence="4 5" key="1">
    <citation type="submission" date="2020-04" db="EMBL/GenBank/DDBJ databases">
        <authorList>
            <person name="Alioto T."/>
            <person name="Alioto T."/>
            <person name="Gomez Garrido J."/>
        </authorList>
    </citation>
    <scope>NUCLEOTIDE SEQUENCE [LARGE SCALE GENOMIC DNA]</scope>
</reference>
<dbReference type="OrthoDB" id="1740265at2759"/>
<dbReference type="SUPFAM" id="SSF51445">
    <property type="entry name" value="(Trans)glycosidases"/>
    <property type="match status" value="1"/>
</dbReference>
<organism evidence="4 5">
    <name type="scientific">Cloeon dipterum</name>
    <dbReference type="NCBI Taxonomy" id="197152"/>
    <lineage>
        <taxon>Eukaryota</taxon>
        <taxon>Metazoa</taxon>
        <taxon>Ecdysozoa</taxon>
        <taxon>Arthropoda</taxon>
        <taxon>Hexapoda</taxon>
        <taxon>Insecta</taxon>
        <taxon>Pterygota</taxon>
        <taxon>Palaeoptera</taxon>
        <taxon>Ephemeroptera</taxon>
        <taxon>Pisciforma</taxon>
        <taxon>Baetidae</taxon>
        <taxon>Cloeon</taxon>
    </lineage>
</organism>
<dbReference type="Gene3D" id="3.20.20.80">
    <property type="entry name" value="Glycosidases"/>
    <property type="match status" value="1"/>
</dbReference>
<dbReference type="PANTHER" id="PTHR10357">
    <property type="entry name" value="ALPHA-AMYLASE FAMILY MEMBER"/>
    <property type="match status" value="1"/>
</dbReference>
<feature type="region of interest" description="Disordered" evidence="1">
    <location>
        <begin position="22"/>
        <end position="60"/>
    </location>
</feature>
<sequence>MNVPELASGVEAANSLSSLALPSTDLAKSPSSSTFLGDEEARSTCPLLTPSPPAVANDQYTPENETTFSLTDDANDEITHFQSPLEGVKFSAARQSMQSEGSTSSGSSGQEPTACVQLLGPHHNYQHIYMTTAVDPDGPLQENGGTVNMPLSFDQFSNVGDYFFTTWNWPLIRQISSFFVVAVLIGAFGIAITMIATLPKDCDPPHEWWTSATVYEIFPASFKDSKYQDGVGDLSGVVSPESINYLKGLGIGAVRLNSIFTSHNYPEDYHNAESLTDVNQKLGSIEDVRTLAKKLHANNISLILDLPVHIVKYNSTAGPDYIDPVINALEFWRSYDVDGFYFVGLDNETVQPHLKSRLQSWRQAVSKRHVFIAPPILGIENLVDLVHISLDLTHGGPLRSPITGALELWSQKILWSVGHSGNLRLADRLKDSNNTVAALLLLMSLPGTPSILYGDEIGLKAPQDLDTDNGELQHLRQLPPMPWAYSNQNKFTDHNVLPWMPSGEALLKNSDAQKAQTAVAKMAVLRKYSPQMYMTNHTIGMPRGSKNFVIKYENAETGVIVVQRWYQRRHKVVTIANLGQNAISPDLSSYYHGGKVLIAYPNARLQGQDITMRQLSLVAGEVLVLQVDK</sequence>
<evidence type="ECO:0000259" key="3">
    <source>
        <dbReference type="SMART" id="SM00642"/>
    </source>
</evidence>
<evidence type="ECO:0000256" key="1">
    <source>
        <dbReference type="SAM" id="MobiDB-lite"/>
    </source>
</evidence>
<comment type="caution">
    <text evidence="4">The sequence shown here is derived from an EMBL/GenBank/DDBJ whole genome shotgun (WGS) entry which is preliminary data.</text>
</comment>
<gene>
    <name evidence="4" type="ORF">CLODIP_2_CD05520</name>
</gene>